<dbReference type="Proteomes" id="UP000186351">
    <property type="component" value="Chromosome"/>
</dbReference>
<dbReference type="RefSeq" id="WP_084274121.1">
    <property type="nucleotide sequence ID" value="NZ_CAJTAP010000007.1"/>
</dbReference>
<evidence type="ECO:0000256" key="2">
    <source>
        <dbReference type="ARBA" id="ARBA00022801"/>
    </source>
</evidence>
<accession>A0A1B1SBZ6</accession>
<feature type="chain" id="PRO_5008529505" description="Choloylglycine hydrolase/NAAA C-terminal domain-containing protein" evidence="3">
    <location>
        <begin position="23"/>
        <end position="353"/>
    </location>
</feature>
<sequence>MKHRIMLIGAAIAALLSSASDADACSRVLYVGDTTVSNPDSVLRIVGRSLDWKTPIPTNIYVYPAGMSKIGNPAPNSVKWTSKYGAVYAVGYDGGITEGMNEKGLVVNSLFCRGAVYNNESNRDMPSMSLALFPGWLLDMNATTDEVIEVLRNRNFSIGGATFDGGTVSALHWGITDATGKSAIVEFDKGEINIYEGQDIPVLTNLPSFPVINAINDYWVEIGGVHMLPGTVTSPDRFVRGSFFNKNVVHTNDFREGFAIIRSIMANVSVPFHYTVETSPEVSSTQWRSYSDIRDRLYGFEVVDNLGVFYVDLKKVDLRPGAPVLRLDVSKTYDVVGDATHLLKKHAPFKPMY</sequence>
<dbReference type="KEGG" id="pary:A4V02_11605"/>
<feature type="signal peptide" evidence="3">
    <location>
        <begin position="1"/>
        <end position="22"/>
    </location>
</feature>
<dbReference type="GO" id="GO:0016787">
    <property type="term" value="F:hydrolase activity"/>
    <property type="evidence" value="ECO:0007669"/>
    <property type="project" value="UniProtKB-KW"/>
</dbReference>
<comment type="similarity">
    <text evidence="1">Belongs to the peptidase C59 family.</text>
</comment>
<dbReference type="Pfam" id="PF02275">
    <property type="entry name" value="CBAH"/>
    <property type="match status" value="1"/>
</dbReference>
<evidence type="ECO:0000313" key="5">
    <source>
        <dbReference type="EMBL" id="ANU64298.1"/>
    </source>
</evidence>
<evidence type="ECO:0000313" key="6">
    <source>
        <dbReference type="Proteomes" id="UP000186351"/>
    </source>
</evidence>
<dbReference type="AlphaFoldDB" id="A0A1B1SBZ6"/>
<evidence type="ECO:0000259" key="4">
    <source>
        <dbReference type="Pfam" id="PF02275"/>
    </source>
</evidence>
<dbReference type="Gene3D" id="3.60.60.10">
    <property type="entry name" value="Penicillin V Acylase, Chain A"/>
    <property type="match status" value="1"/>
</dbReference>
<dbReference type="GeneID" id="65537517"/>
<evidence type="ECO:0000256" key="3">
    <source>
        <dbReference type="SAM" id="SignalP"/>
    </source>
</evidence>
<evidence type="ECO:0000256" key="1">
    <source>
        <dbReference type="ARBA" id="ARBA00006625"/>
    </source>
</evidence>
<dbReference type="OrthoDB" id="1265391at2"/>
<reference evidence="6" key="1">
    <citation type="submission" date="2016-04" db="EMBL/GenBank/DDBJ databases">
        <title>Complete Genome Sequences of Twelve Strains of a Stable Defined Moderately Diverse Mouse Microbiota 2 (sDMDMm2).</title>
        <authorList>
            <person name="Uchimura Y."/>
            <person name="Wyss M."/>
            <person name="Brugiroux S."/>
            <person name="Limenitakis J.P."/>
            <person name="Stecher B."/>
            <person name="McCoy K.D."/>
            <person name="Macpherson A.J."/>
        </authorList>
    </citation>
    <scope>NUCLEOTIDE SEQUENCE [LARGE SCALE GENOMIC DNA]</scope>
    <source>
        <strain evidence="6">YL27</strain>
    </source>
</reference>
<dbReference type="SUPFAM" id="SSF56235">
    <property type="entry name" value="N-terminal nucleophile aminohydrolases (Ntn hydrolases)"/>
    <property type="match status" value="1"/>
</dbReference>
<proteinExistence type="inferred from homology"/>
<dbReference type="PANTHER" id="PTHR35527">
    <property type="entry name" value="CHOLOYLGLYCINE HYDROLASE"/>
    <property type="match status" value="1"/>
</dbReference>
<dbReference type="EMBL" id="CP015402">
    <property type="protein sequence ID" value="ANU64298.1"/>
    <property type="molecule type" value="Genomic_DNA"/>
</dbReference>
<keyword evidence="6" id="KW-1185">Reference proteome</keyword>
<dbReference type="STRING" id="1796646.A4V02_11605"/>
<feature type="domain" description="Choloylglycine hydrolase/NAAA C-terminal" evidence="4">
    <location>
        <begin position="42"/>
        <end position="318"/>
    </location>
</feature>
<dbReference type="PANTHER" id="PTHR35527:SF2">
    <property type="entry name" value="HYDROLASE"/>
    <property type="match status" value="1"/>
</dbReference>
<accession>A0A1Z2XGN7</accession>
<protein>
    <recommendedName>
        <fullName evidence="4">Choloylglycine hydrolase/NAAA C-terminal domain-containing protein</fullName>
    </recommendedName>
</protein>
<dbReference type="InterPro" id="IPR052193">
    <property type="entry name" value="Peptidase_C59"/>
</dbReference>
<gene>
    <name evidence="5" type="ORF">A4V02_11605</name>
</gene>
<dbReference type="InterPro" id="IPR029132">
    <property type="entry name" value="CBAH/NAAA_C"/>
</dbReference>
<organism evidence="5 6">
    <name type="scientific">Muribaculum intestinale</name>
    <dbReference type="NCBI Taxonomy" id="1796646"/>
    <lineage>
        <taxon>Bacteria</taxon>
        <taxon>Pseudomonadati</taxon>
        <taxon>Bacteroidota</taxon>
        <taxon>Bacteroidia</taxon>
        <taxon>Bacteroidales</taxon>
        <taxon>Muribaculaceae</taxon>
        <taxon>Muribaculum</taxon>
    </lineage>
</organism>
<dbReference type="InterPro" id="IPR029055">
    <property type="entry name" value="Ntn_hydrolases_N"/>
</dbReference>
<keyword evidence="2" id="KW-0378">Hydrolase</keyword>
<name>A0A1B1SBZ6_9BACT</name>
<keyword evidence="3" id="KW-0732">Signal</keyword>